<protein>
    <submittedName>
        <fullName evidence="2">Uncharacterized protein</fullName>
    </submittedName>
</protein>
<name>A0A7X9XA06_9BACT</name>
<proteinExistence type="predicted"/>
<dbReference type="EMBL" id="JABANE010000037">
    <property type="protein sequence ID" value="NME69237.1"/>
    <property type="molecule type" value="Genomic_DNA"/>
</dbReference>
<keyword evidence="3" id="KW-1185">Reference proteome</keyword>
<feature type="signal peptide" evidence="1">
    <location>
        <begin position="1"/>
        <end position="20"/>
    </location>
</feature>
<dbReference type="RefSeq" id="WP_169657519.1">
    <property type="nucleotide sequence ID" value="NZ_JABANE010000037.1"/>
</dbReference>
<evidence type="ECO:0000313" key="2">
    <source>
        <dbReference type="EMBL" id="NME69237.1"/>
    </source>
</evidence>
<dbReference type="Proteomes" id="UP000576082">
    <property type="component" value="Unassembled WGS sequence"/>
</dbReference>
<sequence length="179" mass="21367">MKSLTLIIALLFLTNLVAQAQQTSYKEITVDQFDDYDAFVDSPPPHITGKGIKSDSLSNSNLVYEYYEAENQYYAIESWADYYYWLSKKYTYLFNKPEIFEHFYNMKDNVQMIKYLSFNYSVWHFPSSIKIKPHEELASHENRLSISYHIIKSEDDIEYMEDQLELKKEKYLEVSSLKH</sequence>
<comment type="caution">
    <text evidence="2">The sequence shown here is derived from an EMBL/GenBank/DDBJ whole genome shotgun (WGS) entry which is preliminary data.</text>
</comment>
<evidence type="ECO:0000256" key="1">
    <source>
        <dbReference type="SAM" id="SignalP"/>
    </source>
</evidence>
<dbReference type="AlphaFoldDB" id="A0A7X9XA06"/>
<accession>A0A7X9XA06</accession>
<feature type="chain" id="PRO_5031465345" evidence="1">
    <location>
        <begin position="21"/>
        <end position="179"/>
    </location>
</feature>
<organism evidence="2 3">
    <name type="scientific">Flammeovirga aprica JL-4</name>
    <dbReference type="NCBI Taxonomy" id="694437"/>
    <lineage>
        <taxon>Bacteria</taxon>
        <taxon>Pseudomonadati</taxon>
        <taxon>Bacteroidota</taxon>
        <taxon>Cytophagia</taxon>
        <taxon>Cytophagales</taxon>
        <taxon>Flammeovirgaceae</taxon>
        <taxon>Flammeovirga</taxon>
    </lineage>
</organism>
<reference evidence="2 3" key="1">
    <citation type="submission" date="2020-04" db="EMBL/GenBank/DDBJ databases">
        <title>Flammeovirga sp. SR4, a novel species isolated from seawater.</title>
        <authorList>
            <person name="Wang X."/>
        </authorList>
    </citation>
    <scope>NUCLEOTIDE SEQUENCE [LARGE SCALE GENOMIC DNA]</scope>
    <source>
        <strain evidence="2 3">ATCC 23126</strain>
    </source>
</reference>
<evidence type="ECO:0000313" key="3">
    <source>
        <dbReference type="Proteomes" id="UP000576082"/>
    </source>
</evidence>
<keyword evidence="1" id="KW-0732">Signal</keyword>
<gene>
    <name evidence="2" type="ORF">HHU12_14775</name>
</gene>